<dbReference type="InterPro" id="IPR027417">
    <property type="entry name" value="P-loop_NTPase"/>
</dbReference>
<dbReference type="Gene3D" id="3.40.50.300">
    <property type="entry name" value="P-loop containing nucleotide triphosphate hydrolases"/>
    <property type="match status" value="1"/>
</dbReference>
<accession>Q12L22</accession>
<dbReference type="EMBL" id="CP000302">
    <property type="protein sequence ID" value="ABE55854.1"/>
    <property type="molecule type" value="Genomic_DNA"/>
</dbReference>
<feature type="domain" description="CobW/HypB/UreG nucleotide-binding" evidence="1">
    <location>
        <begin position="9"/>
        <end position="168"/>
    </location>
</feature>
<dbReference type="HOGENOM" id="CLU_017452_1_2_6"/>
<evidence type="ECO:0000259" key="1">
    <source>
        <dbReference type="Pfam" id="PF02492"/>
    </source>
</evidence>
<dbReference type="InterPro" id="IPR003495">
    <property type="entry name" value="CobW/HypB/UreG_nucleotide-bd"/>
</dbReference>
<sequence length="364" mass="39930">MIVKPVNTNIITGFLGVGKTSLIKQLLATKPANETWAILINEFGEIGLDAQLLNQGKQASKLVIKEVAGGCLCCAGGLPIQVAINQLLAKAKPDRLIIEPTGLGHTDQIIKLLASEHYQQVIGLNTCLCLVDARKLAKPEYRSHPLFIKQLQCADMILANKSASYSPEDWTALQDFLVQIGCAERVLIKDDALTEDSLVLHSNELIARVIQGLQRPTTLRHQLKSQSQSGLSLVTKPAAHLGLFDAEETLTAELAFNPLGFCKKQQDNGEYMSCGWVFEPTQVFDFDQLLSLIHGIKLDFVRLKAVMITLDGIACFNLIDGELSIQEQEDALDSRLEVIAMSNTNQPNQDAIETLQTSLLSCRV</sequence>
<dbReference type="Pfam" id="PF02492">
    <property type="entry name" value="cobW"/>
    <property type="match status" value="1"/>
</dbReference>
<dbReference type="PANTHER" id="PTHR13748">
    <property type="entry name" value="COBW-RELATED"/>
    <property type="match status" value="1"/>
</dbReference>
<dbReference type="OrthoDB" id="9808822at2"/>
<protein>
    <submittedName>
        <fullName evidence="2">Cobalamin synthesis protein, P47K</fullName>
    </submittedName>
</protein>
<dbReference type="CDD" id="cd03112">
    <property type="entry name" value="CobW-like"/>
    <property type="match status" value="1"/>
</dbReference>
<keyword evidence="3" id="KW-1185">Reference proteome</keyword>
<name>Q12L22_SHEDO</name>
<dbReference type="PANTHER" id="PTHR13748:SF46">
    <property type="entry name" value="ZINC CHAPERONE YEIR"/>
    <property type="match status" value="1"/>
</dbReference>
<proteinExistence type="predicted"/>
<dbReference type="AlphaFoldDB" id="Q12L22"/>
<dbReference type="SUPFAM" id="SSF52540">
    <property type="entry name" value="P-loop containing nucleoside triphosphate hydrolases"/>
    <property type="match status" value="1"/>
</dbReference>
<dbReference type="STRING" id="318161.Sden_2575"/>
<organism evidence="2 3">
    <name type="scientific">Shewanella denitrificans (strain OS217 / ATCC BAA-1090 / DSM 15013)</name>
    <dbReference type="NCBI Taxonomy" id="318161"/>
    <lineage>
        <taxon>Bacteria</taxon>
        <taxon>Pseudomonadati</taxon>
        <taxon>Pseudomonadota</taxon>
        <taxon>Gammaproteobacteria</taxon>
        <taxon>Alteromonadales</taxon>
        <taxon>Shewanellaceae</taxon>
        <taxon>Shewanella</taxon>
    </lineage>
</organism>
<dbReference type="KEGG" id="sdn:Sden_2575"/>
<reference evidence="2 3" key="1">
    <citation type="submission" date="2006-03" db="EMBL/GenBank/DDBJ databases">
        <title>Complete sequence of Shewanella denitrificans OS217.</title>
        <authorList>
            <consortium name="US DOE Joint Genome Institute"/>
            <person name="Copeland A."/>
            <person name="Lucas S."/>
            <person name="Lapidus A."/>
            <person name="Barry K."/>
            <person name="Detter J.C."/>
            <person name="Glavina del Rio T."/>
            <person name="Hammon N."/>
            <person name="Israni S."/>
            <person name="Dalin E."/>
            <person name="Tice H."/>
            <person name="Pitluck S."/>
            <person name="Brettin T."/>
            <person name="Bruce D."/>
            <person name="Han C."/>
            <person name="Tapia R."/>
            <person name="Gilna P."/>
            <person name="Kiss H."/>
            <person name="Schmutz J."/>
            <person name="Larimer F."/>
            <person name="Land M."/>
            <person name="Hauser L."/>
            <person name="Kyrpides N."/>
            <person name="Lykidis A."/>
            <person name="Richardson P."/>
        </authorList>
    </citation>
    <scope>NUCLEOTIDE SEQUENCE [LARGE SCALE GENOMIC DNA]</scope>
    <source>
        <strain evidence="3">OS217 / ATCC BAA-1090 / DSM 15013</strain>
    </source>
</reference>
<dbReference type="InterPro" id="IPR051316">
    <property type="entry name" value="Zinc-reg_GTPase_activator"/>
</dbReference>
<dbReference type="eggNOG" id="COG0523">
    <property type="taxonomic scope" value="Bacteria"/>
</dbReference>
<dbReference type="Proteomes" id="UP000001982">
    <property type="component" value="Chromosome"/>
</dbReference>
<evidence type="ECO:0000313" key="2">
    <source>
        <dbReference type="EMBL" id="ABE55854.1"/>
    </source>
</evidence>
<gene>
    <name evidence="2" type="ordered locus">Sden_2575</name>
</gene>
<dbReference type="RefSeq" id="WP_011497005.1">
    <property type="nucleotide sequence ID" value="NC_007954.1"/>
</dbReference>
<dbReference type="GO" id="GO:0005737">
    <property type="term" value="C:cytoplasm"/>
    <property type="evidence" value="ECO:0007669"/>
    <property type="project" value="TreeGrafter"/>
</dbReference>
<evidence type="ECO:0000313" key="3">
    <source>
        <dbReference type="Proteomes" id="UP000001982"/>
    </source>
</evidence>